<dbReference type="Proteomes" id="UP000298285">
    <property type="component" value="Unassembled WGS sequence"/>
</dbReference>
<comment type="caution">
    <text evidence="2">The sequence shown here is derived from an EMBL/GenBank/DDBJ whole genome shotgun (WGS) entry which is preliminary data.</text>
</comment>
<dbReference type="EMBL" id="SPPK01000002">
    <property type="protein sequence ID" value="TFU90315.1"/>
    <property type="molecule type" value="Genomic_DNA"/>
</dbReference>
<name>A0A4Y9IRN8_9BACT</name>
<gene>
    <name evidence="2" type="ORF">E4T88_06800</name>
</gene>
<keyword evidence="1" id="KW-0812">Transmembrane</keyword>
<dbReference type="InterPro" id="IPR024399">
    <property type="entry name" value="DUF2628"/>
</dbReference>
<feature type="transmembrane region" description="Helical" evidence="1">
    <location>
        <begin position="71"/>
        <end position="101"/>
    </location>
</feature>
<keyword evidence="1" id="KW-1133">Transmembrane helix</keyword>
<dbReference type="Pfam" id="PF10947">
    <property type="entry name" value="DUF2628"/>
    <property type="match status" value="1"/>
</dbReference>
<feature type="transmembrane region" description="Helical" evidence="1">
    <location>
        <begin position="136"/>
        <end position="159"/>
    </location>
</feature>
<keyword evidence="1" id="KW-0472">Membrane</keyword>
<protein>
    <submittedName>
        <fullName evidence="2">DUF2628 domain-containing protein</fullName>
    </submittedName>
</protein>
<evidence type="ECO:0000256" key="1">
    <source>
        <dbReference type="SAM" id="Phobius"/>
    </source>
</evidence>
<accession>A0A4Y9IRN8</accession>
<proteinExistence type="predicted"/>
<feature type="transmembrane region" description="Helical" evidence="1">
    <location>
        <begin position="43"/>
        <end position="59"/>
    </location>
</feature>
<sequence>MKDKQTQITGEQFEEEVLYSIFYGNNSFYYLNCLEKIKNGKKLIFNLYAFVFSILWLAYRKMYLEFAISLLIGISLAIFIGISLSIFTLSLILGLTGNYLYVKKSIREMQKAQANYPNLNDRIDYLRRIGGASYNIVFTFIGLFILISLLTFTILAYIIGHKAI</sequence>
<organism evidence="2 3">
    <name type="scientific">Dysgonomonas mossii</name>
    <dbReference type="NCBI Taxonomy" id="163665"/>
    <lineage>
        <taxon>Bacteria</taxon>
        <taxon>Pseudomonadati</taxon>
        <taxon>Bacteroidota</taxon>
        <taxon>Bacteroidia</taxon>
        <taxon>Bacteroidales</taxon>
        <taxon>Dysgonomonadaceae</taxon>
        <taxon>Dysgonomonas</taxon>
    </lineage>
</organism>
<dbReference type="OrthoDB" id="6691119at2"/>
<evidence type="ECO:0000313" key="2">
    <source>
        <dbReference type="EMBL" id="TFU90315.1"/>
    </source>
</evidence>
<evidence type="ECO:0000313" key="3">
    <source>
        <dbReference type="Proteomes" id="UP000298285"/>
    </source>
</evidence>
<dbReference type="AlphaFoldDB" id="A0A4Y9IRN8"/>
<reference evidence="2 3" key="1">
    <citation type="submission" date="2019-03" db="EMBL/GenBank/DDBJ databases">
        <title>Diversity of the mouse oral microbiome.</title>
        <authorList>
            <person name="Joseph S."/>
            <person name="Aduse-Opoku J."/>
            <person name="Curtis M."/>
            <person name="Wade W."/>
            <person name="Hashim A."/>
        </authorList>
    </citation>
    <scope>NUCLEOTIDE SEQUENCE [LARGE SCALE GENOMIC DNA]</scope>
    <source>
        <strain evidence="2 3">P11</strain>
    </source>
</reference>